<dbReference type="EMBL" id="JAHLQI010000007">
    <property type="protein sequence ID" value="MBU5491341.1"/>
    <property type="molecule type" value="Genomic_DNA"/>
</dbReference>
<name>A0ABS6EUI9_9FIRM</name>
<evidence type="ECO:0000313" key="2">
    <source>
        <dbReference type="Proteomes" id="UP000783588"/>
    </source>
</evidence>
<sequence>MIKVVTGYCITDKDGYIVLVGREKKKRRIVTIEEKSNVPVYIFQSKKRAETALAEMKSFDISSSANTYLRGICRMDIRRNKNCLKVVPCTVTFNY</sequence>
<dbReference type="Proteomes" id="UP000783588">
    <property type="component" value="Unassembled WGS sequence"/>
</dbReference>
<keyword evidence="2" id="KW-1185">Reference proteome</keyword>
<comment type="caution">
    <text evidence="1">The sequence shown here is derived from an EMBL/GenBank/DDBJ whole genome shotgun (WGS) entry which is preliminary data.</text>
</comment>
<protein>
    <recommendedName>
        <fullName evidence="3">DUF370 domain-containing protein</fullName>
    </recommendedName>
</protein>
<reference evidence="1 2" key="1">
    <citation type="submission" date="2021-06" db="EMBL/GenBank/DDBJ databases">
        <authorList>
            <person name="Sun Q."/>
            <person name="Li D."/>
        </authorList>
    </citation>
    <scope>NUCLEOTIDE SEQUENCE [LARGE SCALE GENOMIC DNA]</scope>
    <source>
        <strain evidence="1 2">MSJd-7</strain>
    </source>
</reference>
<evidence type="ECO:0000313" key="1">
    <source>
        <dbReference type="EMBL" id="MBU5491341.1"/>
    </source>
</evidence>
<organism evidence="1 2">
    <name type="scientific">Butyricicoccus intestinisimiae</name>
    <dbReference type="NCBI Taxonomy" id="2841509"/>
    <lineage>
        <taxon>Bacteria</taxon>
        <taxon>Bacillati</taxon>
        <taxon>Bacillota</taxon>
        <taxon>Clostridia</taxon>
        <taxon>Eubacteriales</taxon>
        <taxon>Butyricicoccaceae</taxon>
        <taxon>Butyricicoccus</taxon>
    </lineage>
</organism>
<gene>
    <name evidence="1" type="ORF">KQI75_12050</name>
</gene>
<accession>A0ABS6EUI9</accession>
<proteinExistence type="predicted"/>
<dbReference type="RefSeq" id="WP_216471053.1">
    <property type="nucleotide sequence ID" value="NZ_JAHLQI010000007.1"/>
</dbReference>
<evidence type="ECO:0008006" key="3">
    <source>
        <dbReference type="Google" id="ProtNLM"/>
    </source>
</evidence>